<evidence type="ECO:0000256" key="1">
    <source>
        <dbReference type="ARBA" id="ARBA00010088"/>
    </source>
</evidence>
<feature type="domain" description="Epoxide hydrolase N-terminal" evidence="4">
    <location>
        <begin position="19"/>
        <end position="134"/>
    </location>
</feature>
<dbReference type="PRINTS" id="PR00412">
    <property type="entry name" value="EPOXHYDRLASE"/>
</dbReference>
<feature type="active site" description="Proton acceptor" evidence="3">
    <location>
        <position position="375"/>
    </location>
</feature>
<evidence type="ECO:0000259" key="4">
    <source>
        <dbReference type="Pfam" id="PF06441"/>
    </source>
</evidence>
<keyword evidence="2 5" id="KW-0378">Hydrolase</keyword>
<dbReference type="AlphaFoldDB" id="A0A6A5KJ04"/>
<sequence length="399" mass="44969">MTSPLPFSTVPTSAQQQPTPFELHIEDTKLQDFKTLLRLSPVAKKTYENVQDEGSHGKFGVSRKWIVDAQSEWTKGFDWRKEEARINSLPNFKTTITDDDSSKYDIHFVALFSSKADAIPIAFFHGWPGSFLEFLPLMEMLRKRYTPETLPYHIIAPSLPGYALSSDPPLHKDWKTADTSRLMHKLMLALGFGASGYLVQGGDIGSFVSRNIAATYAECKGMHLNMMFTHDIQSKASPDDDISAAEQKGMQRMQEFMDVGSAYAREHGTKPSTIGLVLASSPIAQLAWIGEKFLAWSDPSTTPSLNTILADITLYWLTDCYPTSIYTYREPQKTMYVDKAVGYSWFPYELAPVPRAWAEKTGNLVFFRAHEQGGHFAALERPEVLWGDVEAWAKIAWNE</sequence>
<proteinExistence type="inferred from homology"/>
<dbReference type="Gene3D" id="3.40.50.1820">
    <property type="entry name" value="alpha/beta hydrolase"/>
    <property type="match status" value="1"/>
</dbReference>
<keyword evidence="6" id="KW-1185">Reference proteome</keyword>
<dbReference type="SUPFAM" id="SSF53474">
    <property type="entry name" value="alpha/beta-Hydrolases"/>
    <property type="match status" value="1"/>
</dbReference>
<dbReference type="GO" id="GO:0004301">
    <property type="term" value="F:epoxide hydrolase activity"/>
    <property type="evidence" value="ECO:0007669"/>
    <property type="project" value="TreeGrafter"/>
</dbReference>
<dbReference type="InterPro" id="IPR029058">
    <property type="entry name" value="AB_hydrolase_fold"/>
</dbReference>
<evidence type="ECO:0000313" key="6">
    <source>
        <dbReference type="Proteomes" id="UP000800040"/>
    </source>
</evidence>
<dbReference type="PANTHER" id="PTHR21661">
    <property type="entry name" value="EPOXIDE HYDROLASE 1-RELATED"/>
    <property type="match status" value="1"/>
</dbReference>
<dbReference type="InterPro" id="IPR010497">
    <property type="entry name" value="Epoxide_hydro_N"/>
</dbReference>
<reference evidence="5" key="1">
    <citation type="submission" date="2020-01" db="EMBL/GenBank/DDBJ databases">
        <authorList>
            <consortium name="DOE Joint Genome Institute"/>
            <person name="Haridas S."/>
            <person name="Albert R."/>
            <person name="Binder M."/>
            <person name="Bloem J."/>
            <person name="Labutti K."/>
            <person name="Salamov A."/>
            <person name="Andreopoulos B."/>
            <person name="Baker S.E."/>
            <person name="Barry K."/>
            <person name="Bills G."/>
            <person name="Bluhm B.H."/>
            <person name="Cannon C."/>
            <person name="Castanera R."/>
            <person name="Culley D.E."/>
            <person name="Daum C."/>
            <person name="Ezra D."/>
            <person name="Gonzalez J.B."/>
            <person name="Henrissat B."/>
            <person name="Kuo A."/>
            <person name="Liang C."/>
            <person name="Lipzen A."/>
            <person name="Lutzoni F."/>
            <person name="Magnuson J."/>
            <person name="Mondo S."/>
            <person name="Nolan M."/>
            <person name="Ohm R."/>
            <person name="Pangilinan J."/>
            <person name="Park H.-J."/>
            <person name="Ramirez L."/>
            <person name="Alfaro M."/>
            <person name="Sun H."/>
            <person name="Tritt A."/>
            <person name="Yoshinaga Y."/>
            <person name="Zwiers L.-H."/>
            <person name="Turgeon B.G."/>
            <person name="Goodwin S.B."/>
            <person name="Spatafora J.W."/>
            <person name="Crous P.W."/>
            <person name="Grigoriev I.V."/>
        </authorList>
    </citation>
    <scope>NUCLEOTIDE SEQUENCE</scope>
    <source>
        <strain evidence="5">P77</strain>
    </source>
</reference>
<name>A0A6A5KJ04_9PLEO</name>
<organism evidence="5 6">
    <name type="scientific">Decorospora gaudefroyi</name>
    <dbReference type="NCBI Taxonomy" id="184978"/>
    <lineage>
        <taxon>Eukaryota</taxon>
        <taxon>Fungi</taxon>
        <taxon>Dikarya</taxon>
        <taxon>Ascomycota</taxon>
        <taxon>Pezizomycotina</taxon>
        <taxon>Dothideomycetes</taxon>
        <taxon>Pleosporomycetidae</taxon>
        <taxon>Pleosporales</taxon>
        <taxon>Pleosporineae</taxon>
        <taxon>Pleosporaceae</taxon>
        <taxon>Decorospora</taxon>
    </lineage>
</organism>
<dbReference type="GO" id="GO:0097176">
    <property type="term" value="P:epoxide metabolic process"/>
    <property type="evidence" value="ECO:0007669"/>
    <property type="project" value="TreeGrafter"/>
</dbReference>
<comment type="similarity">
    <text evidence="1">Belongs to the peptidase S33 family.</text>
</comment>
<evidence type="ECO:0000256" key="2">
    <source>
        <dbReference type="ARBA" id="ARBA00022801"/>
    </source>
</evidence>
<dbReference type="Proteomes" id="UP000800040">
    <property type="component" value="Unassembled WGS sequence"/>
</dbReference>
<gene>
    <name evidence="5" type="ORF">BDW02DRAFT_547259</name>
</gene>
<protein>
    <submittedName>
        <fullName evidence="5">Alpha/beta-hydrolase</fullName>
    </submittedName>
</protein>
<dbReference type="EMBL" id="ML975281">
    <property type="protein sequence ID" value="KAF1835819.1"/>
    <property type="molecule type" value="Genomic_DNA"/>
</dbReference>
<dbReference type="InterPro" id="IPR016292">
    <property type="entry name" value="Epoxide_hydrolase"/>
</dbReference>
<dbReference type="Pfam" id="PF06441">
    <property type="entry name" value="EHN"/>
    <property type="match status" value="1"/>
</dbReference>
<dbReference type="OrthoDB" id="7130006at2759"/>
<accession>A0A6A5KJ04</accession>
<dbReference type="PANTHER" id="PTHR21661:SF39">
    <property type="entry name" value="HYDROLASE, PUTATIVE (AFU_ORTHOLOGUE AFUA_3G08960)-RELATED"/>
    <property type="match status" value="1"/>
</dbReference>
<dbReference type="InterPro" id="IPR000639">
    <property type="entry name" value="Epox_hydrolase-like"/>
</dbReference>
<feature type="active site" description="Nucleophile" evidence="3">
    <location>
        <position position="203"/>
    </location>
</feature>
<evidence type="ECO:0000256" key="3">
    <source>
        <dbReference type="PIRSR" id="PIRSR001112-1"/>
    </source>
</evidence>
<feature type="active site" description="Proton donor" evidence="3">
    <location>
        <position position="328"/>
    </location>
</feature>
<evidence type="ECO:0000313" key="5">
    <source>
        <dbReference type="EMBL" id="KAF1835819.1"/>
    </source>
</evidence>
<dbReference type="PIRSF" id="PIRSF001112">
    <property type="entry name" value="Epoxide_hydrolase"/>
    <property type="match status" value="1"/>
</dbReference>